<dbReference type="PATRIC" id="fig|1114964.3.peg.1532"/>
<organism evidence="1 2">
    <name type="scientific">Sphingobium baderi LL03</name>
    <dbReference type="NCBI Taxonomy" id="1114964"/>
    <lineage>
        <taxon>Bacteria</taxon>
        <taxon>Pseudomonadati</taxon>
        <taxon>Pseudomonadota</taxon>
        <taxon>Alphaproteobacteria</taxon>
        <taxon>Sphingomonadales</taxon>
        <taxon>Sphingomonadaceae</taxon>
        <taxon>Sphingobium</taxon>
    </lineage>
</organism>
<gene>
    <name evidence="1" type="ORF">L485_07880</name>
</gene>
<dbReference type="Proteomes" id="UP000015524">
    <property type="component" value="Unassembled WGS sequence"/>
</dbReference>
<accession>T0GF90</accession>
<comment type="caution">
    <text evidence="1">The sequence shown here is derived from an EMBL/GenBank/DDBJ whole genome shotgun (WGS) entry which is preliminary data.</text>
</comment>
<evidence type="ECO:0000313" key="2">
    <source>
        <dbReference type="Proteomes" id="UP000015524"/>
    </source>
</evidence>
<protein>
    <submittedName>
        <fullName evidence="1">Uncharacterized protein</fullName>
    </submittedName>
</protein>
<reference evidence="1 2" key="1">
    <citation type="journal article" date="2013" name="Genome Announc.">
        <title>Draft Genome Sequence of a Hexachlorocyclohexane-Degrading Bacterium, Sphingobium baderi Strain LL03T.</title>
        <authorList>
            <person name="Kaur J."/>
            <person name="Verma H."/>
            <person name="Tripathi C."/>
            <person name="Khurana J.P."/>
            <person name="Lal R."/>
        </authorList>
    </citation>
    <scope>NUCLEOTIDE SEQUENCE [LARGE SCALE GENOMIC DNA]</scope>
    <source>
        <strain evidence="1 2">LL03</strain>
    </source>
</reference>
<dbReference type="EMBL" id="ATIB01000049">
    <property type="protein sequence ID" value="EQB02421.1"/>
    <property type="molecule type" value="Genomic_DNA"/>
</dbReference>
<keyword evidence="2" id="KW-1185">Reference proteome</keyword>
<proteinExistence type="predicted"/>
<sequence length="37" mass="4487">MTRRRVIGRFKRSKQGGWEDESETLTIKRRIRLVPTE</sequence>
<evidence type="ECO:0000313" key="1">
    <source>
        <dbReference type="EMBL" id="EQB02421.1"/>
    </source>
</evidence>
<dbReference type="AlphaFoldDB" id="T0GF90"/>
<name>T0GF90_9SPHN</name>